<accession>A0A8S5L5N4</accession>
<dbReference type="GeneID" id="80399303"/>
<reference evidence="1 2" key="1">
    <citation type="submission" date="2020-09" db="EMBL/GenBank/DDBJ databases">
        <title>Leviviricetes taxonomy.</title>
        <authorList>
            <person name="Stockdale S.R."/>
            <person name="Callanan J."/>
            <person name="Adriaenssens E.M."/>
            <person name="Kuhn J.H."/>
            <person name="Rumnieks J."/>
            <person name="Shkoporov A."/>
            <person name="Draper L.A."/>
            <person name="Ross P."/>
            <person name="Hill C."/>
        </authorList>
    </citation>
    <scope>NUCLEOTIDE SEQUENCE [LARGE SCALE GENOMIC DNA]</scope>
</reference>
<protein>
    <submittedName>
        <fullName evidence="1">Coat protein</fullName>
    </submittedName>
</protein>
<dbReference type="Proteomes" id="UP000682578">
    <property type="component" value="Segment"/>
</dbReference>
<evidence type="ECO:0000313" key="2">
    <source>
        <dbReference type="Proteomes" id="UP000682578"/>
    </source>
</evidence>
<dbReference type="EMBL" id="BK014154">
    <property type="protein sequence ID" value="DAD52610.1"/>
    <property type="molecule type" value="Genomic_RNA"/>
</dbReference>
<keyword evidence="1" id="KW-0946">Virion</keyword>
<sequence length="119" mass="12348">MTITFNSKTYTADAATSANSIPYLGAANTISVKDRLELSRVPPKGNSVYSGNARARSKLTRTNTLTGAKTTSGDMIVDLSASIPVGTSDAAVDAVCADLGALVVTAAFKDLLKKQQISH</sequence>
<dbReference type="GO" id="GO:0019028">
    <property type="term" value="C:viral capsid"/>
    <property type="evidence" value="ECO:0007669"/>
    <property type="project" value="UniProtKB-KW"/>
</dbReference>
<keyword evidence="2" id="KW-1185">Reference proteome</keyword>
<gene>
    <name evidence="1" type="primary">SRR6960551_13_3</name>
</gene>
<proteinExistence type="predicted"/>
<name>A0A8S5L5N4_9VIRU</name>
<dbReference type="RefSeq" id="YP_010770094.1">
    <property type="nucleotide sequence ID" value="NC_074161.1"/>
</dbReference>
<evidence type="ECO:0000313" key="1">
    <source>
        <dbReference type="EMBL" id="DAD52610.1"/>
    </source>
</evidence>
<organism evidence="1 2">
    <name type="scientific">ssRNA phage SRR6960551_13</name>
    <dbReference type="NCBI Taxonomy" id="2786551"/>
    <lineage>
        <taxon>Viruses</taxon>
        <taxon>Riboviria</taxon>
        <taxon>Orthornavirae</taxon>
        <taxon>Lenarviricota</taxon>
        <taxon>Leviviricetes</taxon>
        <taxon>Norzivirales</taxon>
        <taxon>Solspiviridae</taxon>
        <taxon>Mintinovirus</taxon>
        <taxon>Mintinovirus pelohabitans</taxon>
    </lineage>
</organism>
<keyword evidence="1" id="KW-0167">Capsid protein</keyword>
<dbReference type="KEGG" id="vg:80399303"/>